<comment type="similarity">
    <text evidence="4">Belongs to the MoaD family.</text>
</comment>
<dbReference type="NCBIfam" id="TIGR01682">
    <property type="entry name" value="moaD"/>
    <property type="match status" value="1"/>
</dbReference>
<dbReference type="SUPFAM" id="SSF54285">
    <property type="entry name" value="MoaD/ThiS"/>
    <property type="match status" value="1"/>
</dbReference>
<evidence type="ECO:0000256" key="5">
    <source>
        <dbReference type="ARBA" id="ARBA00024247"/>
    </source>
</evidence>
<evidence type="ECO:0000313" key="6">
    <source>
        <dbReference type="EMBL" id="EGF10255.1"/>
    </source>
</evidence>
<dbReference type="InterPro" id="IPR012675">
    <property type="entry name" value="Beta-grasp_dom_sf"/>
</dbReference>
<reference evidence="6 7" key="1">
    <citation type="submission" date="2011-02" db="EMBL/GenBank/DDBJ databases">
        <authorList>
            <person name="Muzny D."/>
            <person name="Qin X."/>
            <person name="Deng J."/>
            <person name="Jiang H."/>
            <person name="Liu Y."/>
            <person name="Qu J."/>
            <person name="Song X.-Z."/>
            <person name="Zhang L."/>
            <person name="Thornton R."/>
            <person name="Coyle M."/>
            <person name="Francisco L."/>
            <person name="Jackson L."/>
            <person name="Javaid M."/>
            <person name="Korchina V."/>
            <person name="Kovar C."/>
            <person name="Mata R."/>
            <person name="Mathew T."/>
            <person name="Ngo R."/>
            <person name="Nguyen L."/>
            <person name="Nguyen N."/>
            <person name="Okwuonu G."/>
            <person name="Ongeri F."/>
            <person name="Pham C."/>
            <person name="Simmons D."/>
            <person name="Wilczek-Boney K."/>
            <person name="Hale W."/>
            <person name="Jakkamsetti A."/>
            <person name="Pham P."/>
            <person name="Ruth R."/>
            <person name="San Lucas F."/>
            <person name="Warren J."/>
            <person name="Zhang J."/>
            <person name="Zhao Z."/>
            <person name="Zhou C."/>
            <person name="Zhu D."/>
            <person name="Lee S."/>
            <person name="Bess C."/>
            <person name="Blankenburg K."/>
            <person name="Forbes L."/>
            <person name="Fu Q."/>
            <person name="Gubbala S."/>
            <person name="Hirani K."/>
            <person name="Jayaseelan J.C."/>
            <person name="Lara F."/>
            <person name="Munidasa M."/>
            <person name="Palculict T."/>
            <person name="Patil S."/>
            <person name="Pu L.-L."/>
            <person name="Saada N."/>
            <person name="Tang L."/>
            <person name="Weissenberger G."/>
            <person name="Zhu Y."/>
            <person name="Hemphill L."/>
            <person name="Shang Y."/>
            <person name="Youmans B."/>
            <person name="Ayvaz T."/>
            <person name="Ross M."/>
            <person name="Santibanez J."/>
            <person name="Aqrawi P."/>
            <person name="Gross S."/>
            <person name="Joshi V."/>
            <person name="Fowler G."/>
            <person name="Nazareth L."/>
            <person name="Reid J."/>
            <person name="Worley K."/>
            <person name="Petrosino J."/>
            <person name="Highlander S."/>
            <person name="Gibbs R."/>
        </authorList>
    </citation>
    <scope>NUCLEOTIDE SEQUENCE [LARGE SCALE GENOMIC DNA]</scope>
    <source>
        <strain evidence="6 7">ATCC BAA-1200</strain>
    </source>
</reference>
<dbReference type="EMBL" id="AFAY01000042">
    <property type="protein sequence ID" value="EGF10255.1"/>
    <property type="molecule type" value="Genomic_DNA"/>
</dbReference>
<dbReference type="RefSeq" id="WP_007342898.1">
    <property type="nucleotide sequence ID" value="NZ_GL878494.1"/>
</dbReference>
<dbReference type="UniPathway" id="UPA00344"/>
<gene>
    <name evidence="6" type="primary">moaDE</name>
    <name evidence="6" type="ORF">HMPREF9123_1892</name>
</gene>
<proteinExistence type="inferred from homology"/>
<keyword evidence="3" id="KW-0501">Molybdenum cofactor biosynthesis</keyword>
<keyword evidence="2" id="KW-0547">Nucleotide-binding</keyword>
<sequence>MTLPAEIRILYFAALRETAGKEGETVALPNGATAASVYAQLAAQYGFTLPQERLRCAVNHRFAAWETALKAGDILAFIPPVAGG</sequence>
<dbReference type="OrthoDB" id="9801945at2"/>
<organism evidence="6 7">
    <name type="scientific">Neisseria bacilliformis ATCC BAA-1200</name>
    <dbReference type="NCBI Taxonomy" id="888742"/>
    <lineage>
        <taxon>Bacteria</taxon>
        <taxon>Pseudomonadati</taxon>
        <taxon>Pseudomonadota</taxon>
        <taxon>Betaproteobacteria</taxon>
        <taxon>Neisseriales</taxon>
        <taxon>Neisseriaceae</taxon>
        <taxon>Neisseria</taxon>
    </lineage>
</organism>
<name>F2BDT8_9NEIS</name>
<evidence type="ECO:0000256" key="2">
    <source>
        <dbReference type="ARBA" id="ARBA00022741"/>
    </source>
</evidence>
<evidence type="ECO:0000256" key="1">
    <source>
        <dbReference type="ARBA" id="ARBA00005046"/>
    </source>
</evidence>
<dbReference type="HOGENOM" id="CLU_114601_4_1_4"/>
<comment type="caution">
    <text evidence="6">The sequence shown here is derived from an EMBL/GenBank/DDBJ whole genome shotgun (WGS) entry which is preliminary data.</text>
</comment>
<evidence type="ECO:0000313" key="7">
    <source>
        <dbReference type="Proteomes" id="UP000004105"/>
    </source>
</evidence>
<dbReference type="FunFam" id="3.10.20.30:FF:000010">
    <property type="entry name" value="Molybdopterin synthase sulfur carrier subunit"/>
    <property type="match status" value="1"/>
</dbReference>
<dbReference type="PANTHER" id="PTHR33359">
    <property type="entry name" value="MOLYBDOPTERIN SYNTHASE SULFUR CARRIER SUBUNIT"/>
    <property type="match status" value="1"/>
</dbReference>
<dbReference type="InterPro" id="IPR003749">
    <property type="entry name" value="ThiS/MoaD-like"/>
</dbReference>
<dbReference type="InterPro" id="IPR016155">
    <property type="entry name" value="Mopterin_synth/thiamin_S_b"/>
</dbReference>
<dbReference type="Proteomes" id="UP000004105">
    <property type="component" value="Unassembled WGS sequence"/>
</dbReference>
<dbReference type="AlphaFoldDB" id="F2BDT8"/>
<dbReference type="PANTHER" id="PTHR33359:SF1">
    <property type="entry name" value="MOLYBDOPTERIN SYNTHASE SULFUR CARRIER SUBUNIT"/>
    <property type="match status" value="1"/>
</dbReference>
<accession>F2BDT8</accession>
<dbReference type="Pfam" id="PF02597">
    <property type="entry name" value="ThiS"/>
    <property type="match status" value="1"/>
</dbReference>
<dbReference type="GO" id="GO:1990133">
    <property type="term" value="C:molybdopterin adenylyltransferase complex"/>
    <property type="evidence" value="ECO:0007669"/>
    <property type="project" value="TreeGrafter"/>
</dbReference>
<evidence type="ECO:0000256" key="4">
    <source>
        <dbReference type="ARBA" id="ARBA00024200"/>
    </source>
</evidence>
<dbReference type="InterPro" id="IPR044672">
    <property type="entry name" value="MOCS2A"/>
</dbReference>
<dbReference type="Gene3D" id="3.10.20.30">
    <property type="match status" value="1"/>
</dbReference>
<protein>
    <recommendedName>
        <fullName evidence="5">Molybdopterin synthase sulfur carrier subunit</fullName>
    </recommendedName>
</protein>
<comment type="pathway">
    <text evidence="1">Cofactor biosynthesis; molybdopterin biosynthesis.</text>
</comment>
<dbReference type="CDD" id="cd00754">
    <property type="entry name" value="Ubl_MoaD"/>
    <property type="match status" value="1"/>
</dbReference>
<dbReference type="STRING" id="267212.GCA_001063965_01156"/>
<evidence type="ECO:0000256" key="3">
    <source>
        <dbReference type="ARBA" id="ARBA00023150"/>
    </source>
</evidence>
<dbReference type="GO" id="GO:0000166">
    <property type="term" value="F:nucleotide binding"/>
    <property type="evidence" value="ECO:0007669"/>
    <property type="project" value="UniProtKB-KW"/>
</dbReference>
<keyword evidence="7" id="KW-1185">Reference proteome</keyword>
<dbReference type="GO" id="GO:0006777">
    <property type="term" value="P:Mo-molybdopterin cofactor biosynthetic process"/>
    <property type="evidence" value="ECO:0007669"/>
    <property type="project" value="UniProtKB-KW"/>
</dbReference>